<keyword evidence="5 7" id="KW-0472">Membrane</keyword>
<organism evidence="8">
    <name type="scientific">hydrothermal vent metagenome</name>
    <dbReference type="NCBI Taxonomy" id="652676"/>
    <lineage>
        <taxon>unclassified sequences</taxon>
        <taxon>metagenomes</taxon>
        <taxon>ecological metagenomes</taxon>
    </lineage>
</organism>
<name>A0A3B1D2D1_9ZZZZ</name>
<gene>
    <name evidence="8" type="ORF">MNBD_IGNAVI01-2875</name>
</gene>
<evidence type="ECO:0000256" key="7">
    <source>
        <dbReference type="SAM" id="Phobius"/>
    </source>
</evidence>
<sequence length="484" mass="54829">MNTFIKYLYKSILMYLVFSGSMIFAQNSNDALRLTIPGIISNARALGMGNSYATLGNDYASIIFNPAGLGLAGKSEITGSLYYRYFENTATFFGNTNYHKNSYTGLNQFGLLLKTPTTQGSLVFAFGYQKDKDYTSTISFDGYNPNNNSMIQDLTSYNDDVPFLLGLSYPLFDINDEYIKDTTNIEGRLNQSGTVYQEGYIDRYSFGTGIEAAEKVYVGFSINYLNGRYTGDREYYEEDVNNFYVTPTDPLDPKTAGFNTFYFNDILSWNMDAWEFRFGFLFNWFDFLSIGGSAKLATKFKIEENYYLDGYSEFNKNYSIELDPSNSGLKYNITTPAEFTLGASLDLSLLKVSGQATFIDYSQMKFSGDLVKDLISGNNKIIKENFRPVINYNLGAELRIPFTQIRGRAGIMYLPSPYDNDPENFDRVYLTLGAGIIAGDALRFDVAYSYGFWDTYGDNYSTNQSRVFQKIETHTILITTTIML</sequence>
<keyword evidence="3 7" id="KW-0812">Transmembrane</keyword>
<protein>
    <submittedName>
        <fullName evidence="8">Putative hemin receptor</fullName>
    </submittedName>
</protein>
<keyword evidence="7" id="KW-1133">Transmembrane helix</keyword>
<dbReference type="InterPro" id="IPR005017">
    <property type="entry name" value="OMPP1/FadL/TodX"/>
</dbReference>
<evidence type="ECO:0000313" key="8">
    <source>
        <dbReference type="EMBL" id="VAX25795.1"/>
    </source>
</evidence>
<dbReference type="PANTHER" id="PTHR35093:SF8">
    <property type="entry name" value="OUTER MEMBRANE PROTEIN NMB0088-RELATED"/>
    <property type="match status" value="1"/>
</dbReference>
<feature type="transmembrane region" description="Helical" evidence="7">
    <location>
        <begin position="7"/>
        <end position="25"/>
    </location>
</feature>
<evidence type="ECO:0000256" key="5">
    <source>
        <dbReference type="ARBA" id="ARBA00023136"/>
    </source>
</evidence>
<comment type="subcellular location">
    <subcellularLocation>
        <location evidence="1">Cell outer membrane</location>
        <topology evidence="1">Multi-pass membrane protein</topology>
    </subcellularLocation>
</comment>
<dbReference type="GO" id="GO:0009279">
    <property type="term" value="C:cell outer membrane"/>
    <property type="evidence" value="ECO:0007669"/>
    <property type="project" value="UniProtKB-SubCell"/>
</dbReference>
<dbReference type="SUPFAM" id="SSF56935">
    <property type="entry name" value="Porins"/>
    <property type="match status" value="1"/>
</dbReference>
<keyword evidence="2" id="KW-1134">Transmembrane beta strand</keyword>
<dbReference type="PANTHER" id="PTHR35093">
    <property type="entry name" value="OUTER MEMBRANE PROTEIN NMB0088-RELATED"/>
    <property type="match status" value="1"/>
</dbReference>
<keyword evidence="4" id="KW-0732">Signal</keyword>
<keyword evidence="8" id="KW-0675">Receptor</keyword>
<accession>A0A3B1D2D1</accession>
<dbReference type="Gene3D" id="2.40.160.60">
    <property type="entry name" value="Outer membrane protein transport protein (OMPP1/FadL/TodX)"/>
    <property type="match status" value="1"/>
</dbReference>
<dbReference type="EMBL" id="UOGD01000310">
    <property type="protein sequence ID" value="VAX25795.1"/>
    <property type="molecule type" value="Genomic_DNA"/>
</dbReference>
<evidence type="ECO:0000256" key="2">
    <source>
        <dbReference type="ARBA" id="ARBA00022452"/>
    </source>
</evidence>
<dbReference type="AlphaFoldDB" id="A0A3B1D2D1"/>
<dbReference type="GO" id="GO:0015483">
    <property type="term" value="F:long-chain fatty acid transporting porin activity"/>
    <property type="evidence" value="ECO:0007669"/>
    <property type="project" value="TreeGrafter"/>
</dbReference>
<evidence type="ECO:0000256" key="6">
    <source>
        <dbReference type="ARBA" id="ARBA00023237"/>
    </source>
</evidence>
<evidence type="ECO:0000256" key="3">
    <source>
        <dbReference type="ARBA" id="ARBA00022692"/>
    </source>
</evidence>
<keyword evidence="6" id="KW-0998">Cell outer membrane</keyword>
<reference evidence="8" key="1">
    <citation type="submission" date="2018-06" db="EMBL/GenBank/DDBJ databases">
        <authorList>
            <person name="Zhirakovskaya E."/>
        </authorList>
    </citation>
    <scope>NUCLEOTIDE SEQUENCE</scope>
</reference>
<evidence type="ECO:0000256" key="4">
    <source>
        <dbReference type="ARBA" id="ARBA00022729"/>
    </source>
</evidence>
<proteinExistence type="predicted"/>
<evidence type="ECO:0000256" key="1">
    <source>
        <dbReference type="ARBA" id="ARBA00004571"/>
    </source>
</evidence>